<name>B4D4L0_9BACT</name>
<dbReference type="PANTHER" id="PTHR43283:SF7">
    <property type="entry name" value="BETA-LACTAMASE-RELATED DOMAIN-CONTAINING PROTEIN"/>
    <property type="match status" value="1"/>
</dbReference>
<dbReference type="InterPro" id="IPR001466">
    <property type="entry name" value="Beta-lactam-related"/>
</dbReference>
<dbReference type="eggNOG" id="COG1680">
    <property type="taxonomic scope" value="Bacteria"/>
</dbReference>
<dbReference type="InterPro" id="IPR050789">
    <property type="entry name" value="Diverse_Enzym_Activities"/>
</dbReference>
<protein>
    <submittedName>
        <fullName evidence="2">Beta-lactamase</fullName>
    </submittedName>
</protein>
<dbReference type="InParanoid" id="B4D4L0"/>
<accession>B4D4L0</accession>
<evidence type="ECO:0000259" key="1">
    <source>
        <dbReference type="Pfam" id="PF00144"/>
    </source>
</evidence>
<keyword evidence="3" id="KW-1185">Reference proteome</keyword>
<comment type="caution">
    <text evidence="2">The sequence shown here is derived from an EMBL/GenBank/DDBJ whole genome shotgun (WGS) entry which is preliminary data.</text>
</comment>
<dbReference type="PROSITE" id="PS51318">
    <property type="entry name" value="TAT"/>
    <property type="match status" value="1"/>
</dbReference>
<dbReference type="AlphaFoldDB" id="B4D4L0"/>
<dbReference type="SUPFAM" id="SSF56601">
    <property type="entry name" value="beta-lactamase/transpeptidase-like"/>
    <property type="match status" value="1"/>
</dbReference>
<dbReference type="Pfam" id="PF00144">
    <property type="entry name" value="Beta-lactamase"/>
    <property type="match status" value="1"/>
</dbReference>
<dbReference type="EMBL" id="ABVL01000012">
    <property type="protein sequence ID" value="EDY18463.1"/>
    <property type="molecule type" value="Genomic_DNA"/>
</dbReference>
<dbReference type="STRING" id="497964.CfE428DRAFT_3848"/>
<dbReference type="Gene3D" id="3.40.710.10">
    <property type="entry name" value="DD-peptidase/beta-lactamase superfamily"/>
    <property type="match status" value="1"/>
</dbReference>
<reference evidence="2 3" key="1">
    <citation type="journal article" date="2011" name="J. Bacteriol.">
        <title>Genome sequence of Chthoniobacter flavus Ellin428, an aerobic heterotrophic soil bacterium.</title>
        <authorList>
            <person name="Kant R."/>
            <person name="van Passel M.W."/>
            <person name="Palva A."/>
            <person name="Lucas S."/>
            <person name="Lapidus A."/>
            <person name="Glavina Del Rio T."/>
            <person name="Dalin E."/>
            <person name="Tice H."/>
            <person name="Bruce D."/>
            <person name="Goodwin L."/>
            <person name="Pitluck S."/>
            <person name="Larimer F.W."/>
            <person name="Land M.L."/>
            <person name="Hauser L."/>
            <person name="Sangwan P."/>
            <person name="de Vos W.M."/>
            <person name="Janssen P.H."/>
            <person name="Smidt H."/>
        </authorList>
    </citation>
    <scope>NUCLEOTIDE SEQUENCE [LARGE SCALE GENOMIC DNA]</scope>
    <source>
        <strain evidence="2 3">Ellin428</strain>
    </source>
</reference>
<dbReference type="InterPro" id="IPR012338">
    <property type="entry name" value="Beta-lactam/transpept-like"/>
</dbReference>
<dbReference type="InterPro" id="IPR006311">
    <property type="entry name" value="TAT_signal"/>
</dbReference>
<dbReference type="PANTHER" id="PTHR43283">
    <property type="entry name" value="BETA-LACTAMASE-RELATED"/>
    <property type="match status" value="1"/>
</dbReference>
<dbReference type="RefSeq" id="WP_006981173.1">
    <property type="nucleotide sequence ID" value="NZ_ABVL01000012.1"/>
</dbReference>
<evidence type="ECO:0000313" key="2">
    <source>
        <dbReference type="EMBL" id="EDY18463.1"/>
    </source>
</evidence>
<sequence precursor="true">MKIPSPSKATPLLSRRAVLRAGGLAAIGTLLGYPRSLQAAAGVDLDGLKAAAQYSAAHAGLSFLVMKAGRVIYENYPNGHGANEAHKIYSGTKGFWILAALRAEEEGIIDLDDHVANTLPEWNVDGGKSRVTLRQLLSFSSGLDAANNLHGEGFENRDAIAIHTPLVAQPGSAFIYGPAPLQVFHEVLKRKLAGRGETPTQYLEHKVLRPLGLGPQRYLADREGNPLLATGFMLSARQWARMGQLILNGGSPIVSPHSLALCFRGSAANCAFGMGFWNNVEAGDSAGRELDVEDMLEPKWYRQNWRNVCICHAAPSDMVAAIGSGYQRLFVFPSMQLIIVRQGQFGHFSDGEFLRLALGRS</sequence>
<organism evidence="2 3">
    <name type="scientific">Chthoniobacter flavus Ellin428</name>
    <dbReference type="NCBI Taxonomy" id="497964"/>
    <lineage>
        <taxon>Bacteria</taxon>
        <taxon>Pseudomonadati</taxon>
        <taxon>Verrucomicrobiota</taxon>
        <taxon>Spartobacteria</taxon>
        <taxon>Chthoniobacterales</taxon>
        <taxon>Chthoniobacteraceae</taxon>
        <taxon>Chthoniobacter</taxon>
    </lineage>
</organism>
<gene>
    <name evidence="2" type="ORF">CfE428DRAFT_3848</name>
</gene>
<feature type="domain" description="Beta-lactamase-related" evidence="1">
    <location>
        <begin position="54"/>
        <end position="214"/>
    </location>
</feature>
<proteinExistence type="predicted"/>
<evidence type="ECO:0000313" key="3">
    <source>
        <dbReference type="Proteomes" id="UP000005824"/>
    </source>
</evidence>
<dbReference type="Proteomes" id="UP000005824">
    <property type="component" value="Unassembled WGS sequence"/>
</dbReference>